<accession>A0A7S4D200</accession>
<gene>
    <name evidence="1" type="ORF">EGYM00163_LOCUS24775</name>
</gene>
<sequence>MALGTRCTPRYRSMSLHSCRTERLQGSTSLRIRIKELFEAACRCTVGAQSYCKAPCHVGDQLQHRVIVHCPRYGFSEVQLAGCGQYNNNNNKPRVRDSWKVLDAVLQ</sequence>
<organism evidence="1">
    <name type="scientific">Eutreptiella gymnastica</name>
    <dbReference type="NCBI Taxonomy" id="73025"/>
    <lineage>
        <taxon>Eukaryota</taxon>
        <taxon>Discoba</taxon>
        <taxon>Euglenozoa</taxon>
        <taxon>Euglenida</taxon>
        <taxon>Spirocuta</taxon>
        <taxon>Euglenophyceae</taxon>
        <taxon>Eutreptiales</taxon>
        <taxon>Eutreptiaceae</taxon>
        <taxon>Eutreptiella</taxon>
    </lineage>
</organism>
<reference evidence="1" key="1">
    <citation type="submission" date="2021-01" db="EMBL/GenBank/DDBJ databases">
        <authorList>
            <person name="Corre E."/>
            <person name="Pelletier E."/>
            <person name="Niang G."/>
            <person name="Scheremetjew M."/>
            <person name="Finn R."/>
            <person name="Kale V."/>
            <person name="Holt S."/>
            <person name="Cochrane G."/>
            <person name="Meng A."/>
            <person name="Brown T."/>
            <person name="Cohen L."/>
        </authorList>
    </citation>
    <scope>NUCLEOTIDE SEQUENCE</scope>
    <source>
        <strain evidence="1">CCMP1594</strain>
    </source>
</reference>
<proteinExistence type="predicted"/>
<evidence type="ECO:0000313" key="1">
    <source>
        <dbReference type="EMBL" id="CAE0813624.1"/>
    </source>
</evidence>
<name>A0A7S4D200_9EUGL</name>
<protein>
    <submittedName>
        <fullName evidence="1">Uncharacterized protein</fullName>
    </submittedName>
</protein>
<dbReference type="EMBL" id="HBJA01070529">
    <property type="protein sequence ID" value="CAE0813624.1"/>
    <property type="molecule type" value="Transcribed_RNA"/>
</dbReference>
<dbReference type="AlphaFoldDB" id="A0A7S4D200"/>